<dbReference type="Pfam" id="PF00085">
    <property type="entry name" value="Thioredoxin"/>
    <property type="match status" value="1"/>
</dbReference>
<evidence type="ECO:0000313" key="6">
    <source>
        <dbReference type="Proteomes" id="UP001151699"/>
    </source>
</evidence>
<dbReference type="AlphaFoldDB" id="A0A9Q0MWR0"/>
<keyword evidence="6" id="KW-1185">Reference proteome</keyword>
<evidence type="ECO:0000259" key="4">
    <source>
        <dbReference type="Pfam" id="PF00085"/>
    </source>
</evidence>
<evidence type="ECO:0000256" key="3">
    <source>
        <dbReference type="SAM" id="MobiDB-lite"/>
    </source>
</evidence>
<name>A0A9Q0MWR0_9DIPT</name>
<evidence type="ECO:0000256" key="2">
    <source>
        <dbReference type="SAM" id="Coils"/>
    </source>
</evidence>
<dbReference type="InterPro" id="IPR036249">
    <property type="entry name" value="Thioredoxin-like_sf"/>
</dbReference>
<dbReference type="SUPFAM" id="SSF52833">
    <property type="entry name" value="Thioredoxin-like"/>
    <property type="match status" value="1"/>
</dbReference>
<protein>
    <recommendedName>
        <fullName evidence="1">Thioredoxin domain-containing protein 9</fullName>
    </recommendedName>
</protein>
<dbReference type="InterPro" id="IPR013766">
    <property type="entry name" value="Thioredoxin_domain"/>
</dbReference>
<proteinExistence type="predicted"/>
<feature type="region of interest" description="Disordered" evidence="3">
    <location>
        <begin position="200"/>
        <end position="224"/>
    </location>
</feature>
<feature type="domain" description="Thioredoxin" evidence="4">
    <location>
        <begin position="77"/>
        <end position="157"/>
    </location>
</feature>
<dbReference type="EMBL" id="WJQU01000003">
    <property type="protein sequence ID" value="KAJ6639431.1"/>
    <property type="molecule type" value="Genomic_DNA"/>
</dbReference>
<evidence type="ECO:0000256" key="1">
    <source>
        <dbReference type="ARBA" id="ARBA00026148"/>
    </source>
</evidence>
<dbReference type="Proteomes" id="UP001151699">
    <property type="component" value="Chromosome X"/>
</dbReference>
<keyword evidence="2" id="KW-0175">Coiled coil</keyword>
<organism evidence="5 6">
    <name type="scientific">Pseudolycoriella hygida</name>
    <dbReference type="NCBI Taxonomy" id="35572"/>
    <lineage>
        <taxon>Eukaryota</taxon>
        <taxon>Metazoa</taxon>
        <taxon>Ecdysozoa</taxon>
        <taxon>Arthropoda</taxon>
        <taxon>Hexapoda</taxon>
        <taxon>Insecta</taxon>
        <taxon>Pterygota</taxon>
        <taxon>Neoptera</taxon>
        <taxon>Endopterygota</taxon>
        <taxon>Diptera</taxon>
        <taxon>Nematocera</taxon>
        <taxon>Sciaroidea</taxon>
        <taxon>Sciaridae</taxon>
        <taxon>Pseudolycoriella</taxon>
    </lineage>
</organism>
<sequence>MTRVKKMEQILHQTLVSAASQLEQQLDNQINQLDNLDSDDLNALRNQRLNELKEINKKKQEWLNCGHGQYSELCDEKEFFEVSKKSPNIVVHFYRDSTERCKIVDKHLQILSKKHIEAKFCKVNAEKSPFLTQRLRIKVIPTIALIKDNKTKDYIVGFDDLGGRDDFSTEMMEWRIAQSGAIEYNGDLLTPPDKARKQNLLQQQKKTIRGRRYDSDDSDIDFDD</sequence>
<dbReference type="CDD" id="cd02989">
    <property type="entry name" value="Phd_like_TxnDC9"/>
    <property type="match status" value="1"/>
</dbReference>
<evidence type="ECO:0000313" key="5">
    <source>
        <dbReference type="EMBL" id="KAJ6639431.1"/>
    </source>
</evidence>
<gene>
    <name evidence="5" type="primary">TXNDC9_1</name>
    <name evidence="5" type="ORF">Bhyg_12176</name>
</gene>
<reference evidence="5" key="1">
    <citation type="submission" date="2022-07" db="EMBL/GenBank/DDBJ databases">
        <authorList>
            <person name="Trinca V."/>
            <person name="Uliana J.V.C."/>
            <person name="Torres T.T."/>
            <person name="Ward R.J."/>
            <person name="Monesi N."/>
        </authorList>
    </citation>
    <scope>NUCLEOTIDE SEQUENCE</scope>
    <source>
        <strain evidence="5">HSMRA1968</strain>
        <tissue evidence="5">Whole embryos</tissue>
    </source>
</reference>
<dbReference type="Gene3D" id="3.40.30.10">
    <property type="entry name" value="Glutaredoxin"/>
    <property type="match status" value="1"/>
</dbReference>
<comment type="caution">
    <text evidence="5">The sequence shown here is derived from an EMBL/GenBank/DDBJ whole genome shotgun (WGS) entry which is preliminary data.</text>
</comment>
<accession>A0A9Q0MWR0</accession>
<feature type="coiled-coil region" evidence="2">
    <location>
        <begin position="12"/>
        <end position="61"/>
    </location>
</feature>
<dbReference type="OrthoDB" id="10257948at2759"/>
<dbReference type="PANTHER" id="PTHR21148">
    <property type="entry name" value="THIOREDOXIN DOMAIN-CONTAINING PROTEIN 9"/>
    <property type="match status" value="1"/>
</dbReference>